<protein>
    <recommendedName>
        <fullName evidence="10">Peptidase M43 pregnancy-associated plasma-A domain-containing protein</fullName>
    </recommendedName>
</protein>
<feature type="signal peptide" evidence="9">
    <location>
        <begin position="1"/>
        <end position="32"/>
    </location>
</feature>
<evidence type="ECO:0000256" key="3">
    <source>
        <dbReference type="ARBA" id="ARBA00022723"/>
    </source>
</evidence>
<dbReference type="GO" id="GO:0008237">
    <property type="term" value="F:metallopeptidase activity"/>
    <property type="evidence" value="ECO:0007669"/>
    <property type="project" value="UniProtKB-KW"/>
</dbReference>
<dbReference type="OrthoDB" id="536211at2759"/>
<keyword evidence="5" id="KW-0378">Hydrolase</keyword>
<accession>A0A5C3KHJ0</accession>
<dbReference type="InterPro" id="IPR008754">
    <property type="entry name" value="Peptidase_M43"/>
</dbReference>
<keyword evidence="7" id="KW-0482">Metalloprotease</keyword>
<evidence type="ECO:0000256" key="7">
    <source>
        <dbReference type="ARBA" id="ARBA00023049"/>
    </source>
</evidence>
<evidence type="ECO:0000256" key="1">
    <source>
        <dbReference type="ARBA" id="ARBA00008721"/>
    </source>
</evidence>
<dbReference type="PANTHER" id="PTHR47466:SF1">
    <property type="entry name" value="METALLOPROTEASE MEP1 (AFU_ORTHOLOGUE AFUA_1G07730)-RELATED"/>
    <property type="match status" value="1"/>
</dbReference>
<keyword evidence="8" id="KW-1015">Disulfide bond</keyword>
<sequence>MANNRNPMLAMRDFLSALTLVTLGISAVGVSAAPTSGFGQASYSRAVGLFSHRGGLCGSRFQPAALVKSERRLRSSRRTGRQSNTEWVTIPVNFHIISANDTIQGGGAVTDEQIDAQMDVLRDSFATARIEWELLNVTRTTNTTWFNSIGREMKAALGSGKAGVLDVYISTIAGGQIAGYVRAFPSRFNDDPTIESDRKMIDGVVIDWITLPNGPAPDILLGKTLVHEVGHWAGLLHTFAPGSCQGPGDYVDDTPAQAFASHLEISANITTADQCVARDSCPNLPGSDPINNFMDYAAEVCQREFTPGQISRMRGILDLYRGIRP</sequence>
<comment type="similarity">
    <text evidence="1">Belongs to the peptidase M43B family.</text>
</comment>
<evidence type="ECO:0000256" key="5">
    <source>
        <dbReference type="ARBA" id="ARBA00022801"/>
    </source>
</evidence>
<dbReference type="GO" id="GO:0006508">
    <property type="term" value="P:proteolysis"/>
    <property type="evidence" value="ECO:0007669"/>
    <property type="project" value="UniProtKB-KW"/>
</dbReference>
<dbReference type="CDD" id="cd04275">
    <property type="entry name" value="ZnMc_pappalysin_like"/>
    <property type="match status" value="1"/>
</dbReference>
<evidence type="ECO:0000313" key="11">
    <source>
        <dbReference type="EMBL" id="TFK19570.1"/>
    </source>
</evidence>
<keyword evidence="6" id="KW-0862">Zinc</keyword>
<evidence type="ECO:0000256" key="6">
    <source>
        <dbReference type="ARBA" id="ARBA00022833"/>
    </source>
</evidence>
<dbReference type="PANTHER" id="PTHR47466">
    <property type="match status" value="1"/>
</dbReference>
<dbReference type="Pfam" id="PF05572">
    <property type="entry name" value="Peptidase_M43"/>
    <property type="match status" value="1"/>
</dbReference>
<evidence type="ECO:0000256" key="8">
    <source>
        <dbReference type="ARBA" id="ARBA00023157"/>
    </source>
</evidence>
<keyword evidence="4 9" id="KW-0732">Signal</keyword>
<evidence type="ECO:0000256" key="2">
    <source>
        <dbReference type="ARBA" id="ARBA00022670"/>
    </source>
</evidence>
<evidence type="ECO:0000256" key="4">
    <source>
        <dbReference type="ARBA" id="ARBA00022729"/>
    </source>
</evidence>
<dbReference type="Proteomes" id="UP000307440">
    <property type="component" value="Unassembled WGS sequence"/>
</dbReference>
<proteinExistence type="inferred from homology"/>
<evidence type="ECO:0000259" key="10">
    <source>
        <dbReference type="Pfam" id="PF05572"/>
    </source>
</evidence>
<reference evidence="11 12" key="1">
    <citation type="journal article" date="2019" name="Nat. Ecol. Evol.">
        <title>Megaphylogeny resolves global patterns of mushroom evolution.</title>
        <authorList>
            <person name="Varga T."/>
            <person name="Krizsan K."/>
            <person name="Foldi C."/>
            <person name="Dima B."/>
            <person name="Sanchez-Garcia M."/>
            <person name="Sanchez-Ramirez S."/>
            <person name="Szollosi G.J."/>
            <person name="Szarkandi J.G."/>
            <person name="Papp V."/>
            <person name="Albert L."/>
            <person name="Andreopoulos W."/>
            <person name="Angelini C."/>
            <person name="Antonin V."/>
            <person name="Barry K.W."/>
            <person name="Bougher N.L."/>
            <person name="Buchanan P."/>
            <person name="Buyck B."/>
            <person name="Bense V."/>
            <person name="Catcheside P."/>
            <person name="Chovatia M."/>
            <person name="Cooper J."/>
            <person name="Damon W."/>
            <person name="Desjardin D."/>
            <person name="Finy P."/>
            <person name="Geml J."/>
            <person name="Haridas S."/>
            <person name="Hughes K."/>
            <person name="Justo A."/>
            <person name="Karasinski D."/>
            <person name="Kautmanova I."/>
            <person name="Kiss B."/>
            <person name="Kocsube S."/>
            <person name="Kotiranta H."/>
            <person name="LaButti K.M."/>
            <person name="Lechner B.E."/>
            <person name="Liimatainen K."/>
            <person name="Lipzen A."/>
            <person name="Lukacs Z."/>
            <person name="Mihaltcheva S."/>
            <person name="Morgado L.N."/>
            <person name="Niskanen T."/>
            <person name="Noordeloos M.E."/>
            <person name="Ohm R.A."/>
            <person name="Ortiz-Santana B."/>
            <person name="Ovrebo C."/>
            <person name="Racz N."/>
            <person name="Riley R."/>
            <person name="Savchenko A."/>
            <person name="Shiryaev A."/>
            <person name="Soop K."/>
            <person name="Spirin V."/>
            <person name="Szebenyi C."/>
            <person name="Tomsovsky M."/>
            <person name="Tulloss R.E."/>
            <person name="Uehling J."/>
            <person name="Grigoriev I.V."/>
            <person name="Vagvolgyi C."/>
            <person name="Papp T."/>
            <person name="Martin F.M."/>
            <person name="Miettinen O."/>
            <person name="Hibbett D.S."/>
            <person name="Nagy L.G."/>
        </authorList>
    </citation>
    <scope>NUCLEOTIDE SEQUENCE [LARGE SCALE GENOMIC DNA]</scope>
    <source>
        <strain evidence="11 12">CBS 121175</strain>
    </source>
</reference>
<dbReference type="Gene3D" id="3.40.390.10">
    <property type="entry name" value="Collagenase (Catalytic Domain)"/>
    <property type="match status" value="1"/>
</dbReference>
<keyword evidence="3" id="KW-0479">Metal-binding</keyword>
<name>A0A5C3KHJ0_COPMA</name>
<dbReference type="InterPro" id="IPR024079">
    <property type="entry name" value="MetalloPept_cat_dom_sf"/>
</dbReference>
<feature type="domain" description="Peptidase M43 pregnancy-associated plasma-A" evidence="10">
    <location>
        <begin position="223"/>
        <end position="318"/>
    </location>
</feature>
<gene>
    <name evidence="11" type="ORF">FA15DRAFT_723740</name>
</gene>
<dbReference type="GO" id="GO:0046872">
    <property type="term" value="F:metal ion binding"/>
    <property type="evidence" value="ECO:0007669"/>
    <property type="project" value="UniProtKB-KW"/>
</dbReference>
<evidence type="ECO:0000313" key="12">
    <source>
        <dbReference type="Proteomes" id="UP000307440"/>
    </source>
</evidence>
<feature type="chain" id="PRO_5023014984" description="Peptidase M43 pregnancy-associated plasma-A domain-containing protein" evidence="9">
    <location>
        <begin position="33"/>
        <end position="325"/>
    </location>
</feature>
<organism evidence="11 12">
    <name type="scientific">Coprinopsis marcescibilis</name>
    <name type="common">Agaric fungus</name>
    <name type="synonym">Psathyrella marcescibilis</name>
    <dbReference type="NCBI Taxonomy" id="230819"/>
    <lineage>
        <taxon>Eukaryota</taxon>
        <taxon>Fungi</taxon>
        <taxon>Dikarya</taxon>
        <taxon>Basidiomycota</taxon>
        <taxon>Agaricomycotina</taxon>
        <taxon>Agaricomycetes</taxon>
        <taxon>Agaricomycetidae</taxon>
        <taxon>Agaricales</taxon>
        <taxon>Agaricineae</taxon>
        <taxon>Psathyrellaceae</taxon>
        <taxon>Coprinopsis</taxon>
    </lineage>
</organism>
<dbReference type="EMBL" id="ML210334">
    <property type="protein sequence ID" value="TFK19570.1"/>
    <property type="molecule type" value="Genomic_DNA"/>
</dbReference>
<dbReference type="SUPFAM" id="SSF55486">
    <property type="entry name" value="Metalloproteases ('zincins'), catalytic domain"/>
    <property type="match status" value="2"/>
</dbReference>
<keyword evidence="12" id="KW-1185">Reference proteome</keyword>
<keyword evidence="2" id="KW-0645">Protease</keyword>
<evidence type="ECO:0000256" key="9">
    <source>
        <dbReference type="SAM" id="SignalP"/>
    </source>
</evidence>
<dbReference type="AlphaFoldDB" id="A0A5C3KHJ0"/>